<feature type="region of interest" description="Disordered" evidence="6">
    <location>
        <begin position="798"/>
        <end position="822"/>
    </location>
</feature>
<dbReference type="SUPFAM" id="SSF47473">
    <property type="entry name" value="EF-hand"/>
    <property type="match status" value="1"/>
</dbReference>
<feature type="transmembrane region" description="Helical" evidence="7">
    <location>
        <begin position="409"/>
        <end position="432"/>
    </location>
</feature>
<evidence type="ECO:0000256" key="7">
    <source>
        <dbReference type="SAM" id="Phobius"/>
    </source>
</evidence>
<reference evidence="9" key="1">
    <citation type="submission" date="2021-02" db="EMBL/GenBank/DDBJ databases">
        <authorList>
            <person name="Dougan E. K."/>
            <person name="Rhodes N."/>
            <person name="Thang M."/>
            <person name="Chan C."/>
        </authorList>
    </citation>
    <scope>NUCLEOTIDE SEQUENCE</scope>
</reference>
<keyword evidence="3" id="KW-0106">Calcium</keyword>
<evidence type="ECO:0000256" key="5">
    <source>
        <dbReference type="ARBA" id="ARBA00023136"/>
    </source>
</evidence>
<keyword evidence="10" id="KW-1185">Reference proteome</keyword>
<name>A0A812SA90_9DINO</name>
<feature type="transmembrane region" description="Helical" evidence="7">
    <location>
        <begin position="587"/>
        <end position="613"/>
    </location>
</feature>
<dbReference type="Proteomes" id="UP000604046">
    <property type="component" value="Unassembled WGS sequence"/>
</dbReference>
<evidence type="ECO:0000259" key="8">
    <source>
        <dbReference type="PROSITE" id="PS50222"/>
    </source>
</evidence>
<dbReference type="EMBL" id="CAJNDS010002436">
    <property type="protein sequence ID" value="CAE7474378.1"/>
    <property type="molecule type" value="Genomic_DNA"/>
</dbReference>
<evidence type="ECO:0000256" key="3">
    <source>
        <dbReference type="ARBA" id="ARBA00022837"/>
    </source>
</evidence>
<comment type="subcellular location">
    <subcellularLocation>
        <location evidence="1">Membrane</location>
        <topology evidence="1">Multi-pass membrane protein</topology>
    </subcellularLocation>
</comment>
<evidence type="ECO:0000256" key="6">
    <source>
        <dbReference type="SAM" id="MobiDB-lite"/>
    </source>
</evidence>
<dbReference type="PANTHER" id="PTHR10877">
    <property type="entry name" value="POLYCYSTIN FAMILY MEMBER"/>
    <property type="match status" value="1"/>
</dbReference>
<dbReference type="InterPro" id="IPR018247">
    <property type="entry name" value="EF_Hand_1_Ca_BS"/>
</dbReference>
<sequence length="895" mass="102589">MDPLQPDVFQNLSAEELVEARREKLQHLSLWPKLNSGKLYQVTVADVHELFAIFDVEGSGEISMEELMEINKVQGLTLTKDDIAALGRDADKDGSGLISVNELYKAFIQGEVAYNLIKKSINEENDVQHLAEGECLIDDLIEWMRHEYDTNADLWSLPQTLLLFCVFLYTASSHMPMRAGWEVAENYPAAGVFGYYRLSWLYDRLSLLDFLTTTWVDQHLNQDLSLYTPGRYFGRNQVIGGFRFRRSYTPTQNCSMPTYMAKIYYPFERLGVQCYKQGGELFDDRWILYHESADSVRKTMDEWTYGYWLDDNTTALSVDSVLLNPVLGTFTFEQLTFRFENNGFMKHVQFAETFLADPYKDWTNLVPDVLFMVILMRILYSEMRELLPALSIGFDGIMNYLQFWNIVDWLAIFWGAICAGLWVVFCIHLSMVQPALEQLPLRAMDSIVFANRTYMKPWEVGIMMPRRDYEELLSNMMRACQDASVWHEAVRMLCVLYLFVLMMKFFKSFKANAQLDVVITTLSGSVKDVSHFGIVFLTIFLCYAWSGHIFFGKSTEGCSTMLGAIFWRWSSGVGVGDMEDLDLLGRILGYAYTLSYEFLVLNLLFGILFGLIFESYGRTLKAAGNPISVVEQIRRAVKEMRKKKDFLDEWYTINRLIDDDMPAHPAEVVTVKSLCEAFQSDNMSKVNAEYIIRHVREFQVSKTSEVEVSLLDALHLVARTRTSSLRSVQTTESILAMLKTESQKPQEMRFRCIMAGFDPDDAGEMQEFLRVSALEALEDDNPLPGQVQPVAPTAVQTVHPHSESKATVNSHSIDGTKEEPVEVVDRSEQQAKEAQLKATLDRLADAMLESQAEDAATVSQTMKEVRNFQEQSANFHKEQQNLGWQEYLHHESKHS</sequence>
<protein>
    <submittedName>
        <fullName evidence="9">PKD2L1 protein</fullName>
    </submittedName>
</protein>
<proteinExistence type="predicted"/>
<keyword evidence="5 7" id="KW-0472">Membrane</keyword>
<evidence type="ECO:0000313" key="9">
    <source>
        <dbReference type="EMBL" id="CAE7474378.1"/>
    </source>
</evidence>
<dbReference type="PROSITE" id="PS00018">
    <property type="entry name" value="EF_HAND_1"/>
    <property type="match status" value="1"/>
</dbReference>
<feature type="domain" description="EF-hand" evidence="8">
    <location>
        <begin position="78"/>
        <end position="113"/>
    </location>
</feature>
<dbReference type="Pfam" id="PF08016">
    <property type="entry name" value="PKD_channel"/>
    <property type="match status" value="1"/>
</dbReference>
<dbReference type="GO" id="GO:0016020">
    <property type="term" value="C:membrane"/>
    <property type="evidence" value="ECO:0007669"/>
    <property type="project" value="UniProtKB-SubCell"/>
</dbReference>
<comment type="caution">
    <text evidence="9">The sequence shown here is derived from an EMBL/GenBank/DDBJ whole genome shotgun (WGS) entry which is preliminary data.</text>
</comment>
<dbReference type="InterPro" id="IPR051223">
    <property type="entry name" value="Polycystin"/>
</dbReference>
<dbReference type="InterPro" id="IPR002048">
    <property type="entry name" value="EF_hand_dom"/>
</dbReference>
<evidence type="ECO:0000256" key="4">
    <source>
        <dbReference type="ARBA" id="ARBA00022989"/>
    </source>
</evidence>
<evidence type="ECO:0000256" key="2">
    <source>
        <dbReference type="ARBA" id="ARBA00022692"/>
    </source>
</evidence>
<feature type="transmembrane region" description="Helical" evidence="7">
    <location>
        <begin position="485"/>
        <end position="506"/>
    </location>
</feature>
<evidence type="ECO:0000256" key="1">
    <source>
        <dbReference type="ARBA" id="ARBA00004141"/>
    </source>
</evidence>
<feature type="transmembrane region" description="Helical" evidence="7">
    <location>
        <begin position="532"/>
        <end position="551"/>
    </location>
</feature>
<dbReference type="Gene3D" id="1.10.238.10">
    <property type="entry name" value="EF-hand"/>
    <property type="match status" value="1"/>
</dbReference>
<dbReference type="OrthoDB" id="444119at2759"/>
<gene>
    <name evidence="9" type="primary">PKD2L1</name>
    <name evidence="9" type="ORF">SNAT2548_LOCUS26652</name>
</gene>
<dbReference type="GO" id="GO:0005509">
    <property type="term" value="F:calcium ion binding"/>
    <property type="evidence" value="ECO:0007669"/>
    <property type="project" value="InterPro"/>
</dbReference>
<evidence type="ECO:0000313" key="10">
    <source>
        <dbReference type="Proteomes" id="UP000604046"/>
    </source>
</evidence>
<dbReference type="PROSITE" id="PS50222">
    <property type="entry name" value="EF_HAND_2"/>
    <property type="match status" value="2"/>
</dbReference>
<dbReference type="CDD" id="cd00051">
    <property type="entry name" value="EFh"/>
    <property type="match status" value="1"/>
</dbReference>
<keyword evidence="2 7" id="KW-0812">Transmembrane</keyword>
<dbReference type="Pfam" id="PF13499">
    <property type="entry name" value="EF-hand_7"/>
    <property type="match status" value="1"/>
</dbReference>
<dbReference type="InterPro" id="IPR013122">
    <property type="entry name" value="PKD1_2_channel"/>
</dbReference>
<dbReference type="AlphaFoldDB" id="A0A812SA90"/>
<feature type="domain" description="EF-hand" evidence="8">
    <location>
        <begin position="42"/>
        <end position="77"/>
    </location>
</feature>
<dbReference type="PANTHER" id="PTHR10877:SF183">
    <property type="entry name" value="AT14535P-RELATED"/>
    <property type="match status" value="1"/>
</dbReference>
<accession>A0A812SA90</accession>
<organism evidence="9 10">
    <name type="scientific">Symbiodinium natans</name>
    <dbReference type="NCBI Taxonomy" id="878477"/>
    <lineage>
        <taxon>Eukaryota</taxon>
        <taxon>Sar</taxon>
        <taxon>Alveolata</taxon>
        <taxon>Dinophyceae</taxon>
        <taxon>Suessiales</taxon>
        <taxon>Symbiodiniaceae</taxon>
        <taxon>Symbiodinium</taxon>
    </lineage>
</organism>
<dbReference type="InterPro" id="IPR011992">
    <property type="entry name" value="EF-hand-dom_pair"/>
</dbReference>
<keyword evidence="4 7" id="KW-1133">Transmembrane helix</keyword>
<dbReference type="SMART" id="SM00054">
    <property type="entry name" value="EFh"/>
    <property type="match status" value="2"/>
</dbReference>